<protein>
    <submittedName>
        <fullName evidence="6">LysR family transcriptional regulator</fullName>
    </submittedName>
</protein>
<dbReference type="Proteomes" id="UP001162905">
    <property type="component" value="Unassembled WGS sequence"/>
</dbReference>
<evidence type="ECO:0000313" key="7">
    <source>
        <dbReference type="Proteomes" id="UP001162905"/>
    </source>
</evidence>
<dbReference type="InterPro" id="IPR000847">
    <property type="entry name" value="LysR_HTH_N"/>
</dbReference>
<dbReference type="SUPFAM" id="SSF53850">
    <property type="entry name" value="Periplasmic binding protein-like II"/>
    <property type="match status" value="1"/>
</dbReference>
<dbReference type="Gene3D" id="1.10.10.10">
    <property type="entry name" value="Winged helix-like DNA-binding domain superfamily/Winged helix DNA-binding domain"/>
    <property type="match status" value="1"/>
</dbReference>
<dbReference type="PROSITE" id="PS50931">
    <property type="entry name" value="HTH_LYSR"/>
    <property type="match status" value="1"/>
</dbReference>
<dbReference type="RefSeq" id="WP_237252104.1">
    <property type="nucleotide sequence ID" value="NZ_JAKJXH010000009.1"/>
</dbReference>
<proteinExistence type="inferred from homology"/>
<name>A0ABS9I6T7_9PSED</name>
<dbReference type="CDD" id="cd08472">
    <property type="entry name" value="PBP2_CrgA_like_3"/>
    <property type="match status" value="1"/>
</dbReference>
<comment type="similarity">
    <text evidence="1">Belongs to the LysR transcriptional regulatory family.</text>
</comment>
<accession>A0ABS9I6T7</accession>
<dbReference type="Pfam" id="PF03466">
    <property type="entry name" value="LysR_substrate"/>
    <property type="match status" value="1"/>
</dbReference>
<gene>
    <name evidence="6" type="ORF">L4G47_11210</name>
</gene>
<reference evidence="6" key="1">
    <citation type="submission" date="2022-01" db="EMBL/GenBank/DDBJ databases">
        <title>Pseudomonas sp. nov. isolated from Antarctic regolith.</title>
        <authorList>
            <person name="Novakova D."/>
            <person name="Sedlar K."/>
        </authorList>
    </citation>
    <scope>NUCLEOTIDE SEQUENCE</scope>
    <source>
        <strain evidence="6">P2647</strain>
    </source>
</reference>
<evidence type="ECO:0000259" key="5">
    <source>
        <dbReference type="PROSITE" id="PS50931"/>
    </source>
</evidence>
<keyword evidence="7" id="KW-1185">Reference proteome</keyword>
<dbReference type="InterPro" id="IPR058163">
    <property type="entry name" value="LysR-type_TF_proteobact-type"/>
</dbReference>
<sequence>MAFDRLQAIRAFCRIVEVGSFSAAADSLGMPKTTVSGHVQNLEAQLGIKLLHRTTRKVSSTSDGAAYYERALTILNDLDELDASVVQNRNLVHGRVNLEMPSPVCTLLIIPAMPEFMAKYPDIQLDIGCNERVVDLMHEGVDCALRGGGVEDKDLICRPIGQMRFCLFASPGYLFSAAPITQISDLVLHRYLGFKFPTSGRQYIPTLRRGNDSYKIEQSSAIYLNNGSACLAAGLAGLGIAFAPRAEAAPFFKTGELVEVLPDWEMESLPISLVYPYTRHLSTRVRVFADWATQLMASNALWSFEETDGRVQHPVAAQPK</sequence>
<evidence type="ECO:0000256" key="4">
    <source>
        <dbReference type="ARBA" id="ARBA00023163"/>
    </source>
</evidence>
<comment type="caution">
    <text evidence="6">The sequence shown here is derived from an EMBL/GenBank/DDBJ whole genome shotgun (WGS) entry which is preliminary data.</text>
</comment>
<dbReference type="InterPro" id="IPR005119">
    <property type="entry name" value="LysR_subst-bd"/>
</dbReference>
<dbReference type="InterPro" id="IPR036388">
    <property type="entry name" value="WH-like_DNA-bd_sf"/>
</dbReference>
<evidence type="ECO:0000256" key="3">
    <source>
        <dbReference type="ARBA" id="ARBA00023125"/>
    </source>
</evidence>
<organism evidence="6 7">
    <name type="scientific">Pseudomonas petrae</name>
    <dbReference type="NCBI Taxonomy" id="2912190"/>
    <lineage>
        <taxon>Bacteria</taxon>
        <taxon>Pseudomonadati</taxon>
        <taxon>Pseudomonadota</taxon>
        <taxon>Gammaproteobacteria</taxon>
        <taxon>Pseudomonadales</taxon>
        <taxon>Pseudomonadaceae</taxon>
        <taxon>Pseudomonas</taxon>
    </lineage>
</organism>
<evidence type="ECO:0000313" key="6">
    <source>
        <dbReference type="EMBL" id="MCF7542793.1"/>
    </source>
</evidence>
<dbReference type="PANTHER" id="PTHR30537:SF17">
    <property type="entry name" value="LYSR-FAMILY REGULATORY PROTEIN"/>
    <property type="match status" value="1"/>
</dbReference>
<dbReference type="PANTHER" id="PTHR30537">
    <property type="entry name" value="HTH-TYPE TRANSCRIPTIONAL REGULATOR"/>
    <property type="match status" value="1"/>
</dbReference>
<dbReference type="Gene3D" id="3.40.190.290">
    <property type="match status" value="1"/>
</dbReference>
<keyword evidence="4" id="KW-0804">Transcription</keyword>
<keyword evidence="3" id="KW-0238">DNA-binding</keyword>
<dbReference type="SUPFAM" id="SSF46785">
    <property type="entry name" value="Winged helix' DNA-binding domain"/>
    <property type="match status" value="1"/>
</dbReference>
<keyword evidence="2" id="KW-0805">Transcription regulation</keyword>
<dbReference type="EMBL" id="JAKJXH010000009">
    <property type="protein sequence ID" value="MCF7542793.1"/>
    <property type="molecule type" value="Genomic_DNA"/>
</dbReference>
<evidence type="ECO:0000256" key="1">
    <source>
        <dbReference type="ARBA" id="ARBA00009437"/>
    </source>
</evidence>
<evidence type="ECO:0000256" key="2">
    <source>
        <dbReference type="ARBA" id="ARBA00023015"/>
    </source>
</evidence>
<feature type="domain" description="HTH lysR-type" evidence="5">
    <location>
        <begin position="4"/>
        <end position="61"/>
    </location>
</feature>
<dbReference type="Pfam" id="PF00126">
    <property type="entry name" value="HTH_1"/>
    <property type="match status" value="1"/>
</dbReference>
<dbReference type="InterPro" id="IPR036390">
    <property type="entry name" value="WH_DNA-bd_sf"/>
</dbReference>